<dbReference type="RefSeq" id="WP_249296862.1">
    <property type="nucleotide sequence ID" value="NZ_JACRSX010000001.1"/>
</dbReference>
<dbReference type="GO" id="GO:0016787">
    <property type="term" value="F:hydrolase activity"/>
    <property type="evidence" value="ECO:0007669"/>
    <property type="project" value="UniProtKB-KW"/>
</dbReference>
<evidence type="ECO:0000259" key="2">
    <source>
        <dbReference type="PROSITE" id="PS51494"/>
    </source>
</evidence>
<dbReference type="InterPro" id="IPR036034">
    <property type="entry name" value="PDZ_sf"/>
</dbReference>
<dbReference type="Proteomes" id="UP000606193">
    <property type="component" value="Unassembled WGS sequence"/>
</dbReference>
<evidence type="ECO:0000313" key="4">
    <source>
        <dbReference type="Proteomes" id="UP000606193"/>
    </source>
</evidence>
<dbReference type="EMBL" id="JACRSX010000001">
    <property type="protein sequence ID" value="MBC8561076.1"/>
    <property type="molecule type" value="Genomic_DNA"/>
</dbReference>
<proteinExistence type="predicted"/>
<feature type="transmembrane region" description="Helical" evidence="1">
    <location>
        <begin position="20"/>
        <end position="41"/>
    </location>
</feature>
<reference evidence="3 4" key="1">
    <citation type="submission" date="2020-08" db="EMBL/GenBank/DDBJ databases">
        <title>Genome public.</title>
        <authorList>
            <person name="Liu C."/>
            <person name="Sun Q."/>
        </authorList>
    </citation>
    <scope>NUCLEOTIDE SEQUENCE [LARGE SCALE GENOMIC DNA]</scope>
    <source>
        <strain evidence="3 4">NSJ-37</strain>
    </source>
</reference>
<keyword evidence="1" id="KW-0812">Transmembrane</keyword>
<dbReference type="PROSITE" id="PS51494">
    <property type="entry name" value="SPOIVB"/>
    <property type="match status" value="1"/>
</dbReference>
<dbReference type="EC" id="3.4.21.116" evidence="3"/>
<comment type="caution">
    <text evidence="3">The sequence shown here is derived from an EMBL/GenBank/DDBJ whole genome shotgun (WGS) entry which is preliminary data.</text>
</comment>
<accession>A0ABR7MXG8</accession>
<dbReference type="Pfam" id="PF05580">
    <property type="entry name" value="Peptidase_S55"/>
    <property type="match status" value="1"/>
</dbReference>
<keyword evidence="1" id="KW-0472">Membrane</keyword>
<dbReference type="Pfam" id="PF17820">
    <property type="entry name" value="PDZ_6"/>
    <property type="match status" value="1"/>
</dbReference>
<dbReference type="NCBIfam" id="TIGR02860">
    <property type="entry name" value="spore_IV_B"/>
    <property type="match status" value="1"/>
</dbReference>
<keyword evidence="4" id="KW-1185">Reference proteome</keyword>
<dbReference type="InterPro" id="IPR008763">
    <property type="entry name" value="Peptidase_S55"/>
</dbReference>
<dbReference type="InterPro" id="IPR014219">
    <property type="entry name" value="SpoIVB"/>
</dbReference>
<keyword evidence="3" id="KW-0378">Hydrolase</keyword>
<keyword evidence="1" id="KW-1133">Transmembrane helix</keyword>
<sequence length="438" mass="48085">MYTGHERQSYRMTQRQRWMYRSCLLGVLFAVIAFTAVYWYFNIKSRIPNELVLFQDRIENIDFGIPFTQVRVDQAEAEVAQVSIDHSRKVGKQIQFSMAGPLAVSAQKCGSMQGEVRLFGVIPCKKITIDIRKEAKVMPVGNAVGLYIHSDGLMVLGTGKIPVSKGNEKMPSYNKLQTGDYIYEVNGQPVVTIQDVSKAIQMNGAGKVILGVKRDSAKIKIKISPVQAQNGTYQIGAWLREDTEGIGTLTFVTEENEFAALGHGITDADTELLIRLQNGGLYPAGIDHVVKGKNGTPGQLAGFVQLGTENKLGDIRNNTSLGITGVISNEQYQFREDKSCAVGCKQDVKKGKASILCQLGDKVQEYEVEIEKINLSSEDNKGMEIHVTDPELLKKAGGIVQGMSGAPLLQDGKCIGAVTHVFVRDVTRGYATFLENML</sequence>
<organism evidence="3 4">
    <name type="scientific">Jutongia huaianensis</name>
    <dbReference type="NCBI Taxonomy" id="2763668"/>
    <lineage>
        <taxon>Bacteria</taxon>
        <taxon>Bacillati</taxon>
        <taxon>Bacillota</taxon>
        <taxon>Clostridia</taxon>
        <taxon>Lachnospirales</taxon>
        <taxon>Lachnospiraceae</taxon>
        <taxon>Jutongia</taxon>
    </lineage>
</organism>
<dbReference type="InterPro" id="IPR041489">
    <property type="entry name" value="PDZ_6"/>
</dbReference>
<evidence type="ECO:0000313" key="3">
    <source>
        <dbReference type="EMBL" id="MBC8561076.1"/>
    </source>
</evidence>
<dbReference type="SUPFAM" id="SSF50156">
    <property type="entry name" value="PDZ domain-like"/>
    <property type="match status" value="1"/>
</dbReference>
<feature type="domain" description="Peptidase S55" evidence="2">
    <location>
        <begin position="217"/>
        <end position="438"/>
    </location>
</feature>
<evidence type="ECO:0000256" key="1">
    <source>
        <dbReference type="SAM" id="Phobius"/>
    </source>
</evidence>
<gene>
    <name evidence="3" type="primary">spoIVB</name>
    <name evidence="3" type="ORF">H8704_00275</name>
</gene>
<protein>
    <submittedName>
        <fullName evidence="3">SpoIVB peptidase</fullName>
        <ecNumber evidence="3">3.4.21.116</ecNumber>
    </submittedName>
</protein>
<name>A0ABR7MXG8_9FIRM</name>
<dbReference type="Gene3D" id="2.30.42.10">
    <property type="match status" value="1"/>
</dbReference>